<name>A0A2M9HE15_9BIFI</name>
<keyword evidence="2" id="KW-1185">Reference proteome</keyword>
<evidence type="ECO:0000313" key="2">
    <source>
        <dbReference type="Proteomes" id="UP000231451"/>
    </source>
</evidence>
<dbReference type="EMBL" id="PEBK01000006">
    <property type="protein sequence ID" value="PJM75064.1"/>
    <property type="molecule type" value="Genomic_DNA"/>
</dbReference>
<accession>A0A2M9HE15</accession>
<proteinExistence type="predicted"/>
<evidence type="ECO:0000313" key="1">
    <source>
        <dbReference type="EMBL" id="PJM75064.1"/>
    </source>
</evidence>
<dbReference type="Proteomes" id="UP000231451">
    <property type="component" value="Unassembled WGS sequence"/>
</dbReference>
<reference evidence="1 2" key="1">
    <citation type="submission" date="2017-10" db="EMBL/GenBank/DDBJ databases">
        <title>Draft genome sequences of strains TRE 1, TRE 9, TRE H and TRI 7, isolated from tamarins, belonging to four potential novel Bifidobacterium species.</title>
        <authorList>
            <person name="Mattarelli P."/>
            <person name="Modesto M."/>
            <person name="Puglisi E."/>
            <person name="Morelli L."/>
            <person name="Spezio C."/>
            <person name="Bonetti A."/>
            <person name="Sandri C."/>
        </authorList>
    </citation>
    <scope>NUCLEOTIDE SEQUENCE [LARGE SCALE GENOMIC DNA]</scope>
    <source>
        <strain evidence="2">TRI7</strain>
    </source>
</reference>
<gene>
    <name evidence="1" type="ORF">CSQ87_07530</name>
</gene>
<dbReference type="AlphaFoldDB" id="A0A2M9HE15"/>
<comment type="caution">
    <text evidence="1">The sequence shown here is derived from an EMBL/GenBank/DDBJ whole genome shotgun (WGS) entry which is preliminary data.</text>
</comment>
<organism evidence="1 2">
    <name type="scientific">Bifidobacterium simiarum</name>
    <dbReference type="NCBI Taxonomy" id="2045441"/>
    <lineage>
        <taxon>Bacteria</taxon>
        <taxon>Bacillati</taxon>
        <taxon>Actinomycetota</taxon>
        <taxon>Actinomycetes</taxon>
        <taxon>Bifidobacteriales</taxon>
        <taxon>Bifidobacteriaceae</taxon>
        <taxon>Bifidobacterium</taxon>
    </lineage>
</organism>
<protein>
    <submittedName>
        <fullName evidence="1">Uncharacterized protein</fullName>
    </submittedName>
</protein>
<sequence>MPFNDERAVINGIHQSLADDQGLIEVVSGTTDAKRNVIWSIVKTVSRTEGAQYGLTLHLAYPESVLQVQAFANETGITGMRDAQIYELARKRGRVDEQGRGWTRDPYDDDYRRGILMNLSEDDQFDDAFPDHPLSVIRRLAGMLIGYN</sequence>